<accession>A0A498K2E6</accession>
<dbReference type="STRING" id="3750.A0A498K2E6"/>
<reference evidence="1 2" key="1">
    <citation type="submission" date="2018-10" db="EMBL/GenBank/DDBJ databases">
        <title>A high-quality apple genome assembly.</title>
        <authorList>
            <person name="Hu J."/>
        </authorList>
    </citation>
    <scope>NUCLEOTIDE SEQUENCE [LARGE SCALE GENOMIC DNA]</scope>
    <source>
        <strain evidence="2">cv. HFTH1</strain>
        <tissue evidence="1">Young leaf</tissue>
    </source>
</reference>
<protein>
    <submittedName>
        <fullName evidence="1">Uncharacterized protein</fullName>
    </submittedName>
</protein>
<dbReference type="PANTHER" id="PTHR43116:SF3">
    <property type="entry name" value="CLASS I PEPTIDE CHAIN RELEASE FACTOR"/>
    <property type="match status" value="1"/>
</dbReference>
<comment type="caution">
    <text evidence="1">The sequence shown here is derived from an EMBL/GenBank/DDBJ whole genome shotgun (WGS) entry which is preliminary data.</text>
</comment>
<name>A0A498K2E6_MALDO</name>
<dbReference type="AlphaFoldDB" id="A0A498K2E6"/>
<keyword evidence="2" id="KW-1185">Reference proteome</keyword>
<evidence type="ECO:0000313" key="1">
    <source>
        <dbReference type="EMBL" id="RXI01761.1"/>
    </source>
</evidence>
<organism evidence="1 2">
    <name type="scientific">Malus domestica</name>
    <name type="common">Apple</name>
    <name type="synonym">Pyrus malus</name>
    <dbReference type="NCBI Taxonomy" id="3750"/>
    <lineage>
        <taxon>Eukaryota</taxon>
        <taxon>Viridiplantae</taxon>
        <taxon>Streptophyta</taxon>
        <taxon>Embryophyta</taxon>
        <taxon>Tracheophyta</taxon>
        <taxon>Spermatophyta</taxon>
        <taxon>Magnoliopsida</taxon>
        <taxon>eudicotyledons</taxon>
        <taxon>Gunneridae</taxon>
        <taxon>Pentapetalae</taxon>
        <taxon>rosids</taxon>
        <taxon>fabids</taxon>
        <taxon>Rosales</taxon>
        <taxon>Rosaceae</taxon>
        <taxon>Amygdaloideae</taxon>
        <taxon>Maleae</taxon>
        <taxon>Malus</taxon>
    </lineage>
</organism>
<evidence type="ECO:0000313" key="2">
    <source>
        <dbReference type="Proteomes" id="UP000290289"/>
    </source>
</evidence>
<sequence length="59" mass="6790">MYISQHQNKASAMAVIQSRVDQLEMACQNKMNAQYSQSLTDMTWGSQIRSYVLQVCFIL</sequence>
<gene>
    <name evidence="1" type="ORF">DVH24_015110</name>
</gene>
<dbReference type="PANTHER" id="PTHR43116">
    <property type="entry name" value="PEPTIDE CHAIN RELEASE FACTOR 2"/>
    <property type="match status" value="1"/>
</dbReference>
<dbReference type="InterPro" id="IPR045853">
    <property type="entry name" value="Pep_chain_release_fac_I_sf"/>
</dbReference>
<proteinExistence type="predicted"/>
<dbReference type="Gene3D" id="3.30.160.20">
    <property type="match status" value="1"/>
</dbReference>
<dbReference type="SUPFAM" id="SSF75620">
    <property type="entry name" value="Release factor"/>
    <property type="match status" value="1"/>
</dbReference>
<dbReference type="Proteomes" id="UP000290289">
    <property type="component" value="Chromosome 4"/>
</dbReference>
<dbReference type="EMBL" id="RDQH01000330">
    <property type="protein sequence ID" value="RXI01761.1"/>
    <property type="molecule type" value="Genomic_DNA"/>
</dbReference>